<accession>A0ABV0ULY8</accession>
<evidence type="ECO:0000313" key="3">
    <source>
        <dbReference type="Proteomes" id="UP001482620"/>
    </source>
</evidence>
<organism evidence="2 3">
    <name type="scientific">Ilyodon furcidens</name>
    <name type="common">goldbreast splitfin</name>
    <dbReference type="NCBI Taxonomy" id="33524"/>
    <lineage>
        <taxon>Eukaryota</taxon>
        <taxon>Metazoa</taxon>
        <taxon>Chordata</taxon>
        <taxon>Craniata</taxon>
        <taxon>Vertebrata</taxon>
        <taxon>Euteleostomi</taxon>
        <taxon>Actinopterygii</taxon>
        <taxon>Neopterygii</taxon>
        <taxon>Teleostei</taxon>
        <taxon>Neoteleostei</taxon>
        <taxon>Acanthomorphata</taxon>
        <taxon>Ovalentaria</taxon>
        <taxon>Atherinomorphae</taxon>
        <taxon>Cyprinodontiformes</taxon>
        <taxon>Goodeidae</taxon>
        <taxon>Ilyodon</taxon>
    </lineage>
</organism>
<comment type="caution">
    <text evidence="2">The sequence shown here is derived from an EMBL/GenBank/DDBJ whole genome shotgun (WGS) entry which is preliminary data.</text>
</comment>
<evidence type="ECO:0008006" key="4">
    <source>
        <dbReference type="Google" id="ProtNLM"/>
    </source>
</evidence>
<dbReference type="Proteomes" id="UP001482620">
    <property type="component" value="Unassembled WGS sequence"/>
</dbReference>
<sequence length="81" mass="8661">MLACVSVLSVALTSQNGATATRGNNEDKTTGAAEKQISEGELLLQARFSDCMSNSCLIASPEMRILAAPPEIPWPCDWFSD</sequence>
<proteinExistence type="predicted"/>
<name>A0ABV0ULY8_9TELE</name>
<gene>
    <name evidence="2" type="ORF">ILYODFUR_031424</name>
</gene>
<evidence type="ECO:0000256" key="1">
    <source>
        <dbReference type="SAM" id="SignalP"/>
    </source>
</evidence>
<reference evidence="2 3" key="1">
    <citation type="submission" date="2021-06" db="EMBL/GenBank/DDBJ databases">
        <authorList>
            <person name="Palmer J.M."/>
        </authorList>
    </citation>
    <scope>NUCLEOTIDE SEQUENCE [LARGE SCALE GENOMIC DNA]</scope>
    <source>
        <strain evidence="3">if_2019</strain>
        <tissue evidence="2">Muscle</tissue>
    </source>
</reference>
<keyword evidence="3" id="KW-1185">Reference proteome</keyword>
<dbReference type="EMBL" id="JAHRIQ010074386">
    <property type="protein sequence ID" value="MEQ2245771.1"/>
    <property type="molecule type" value="Genomic_DNA"/>
</dbReference>
<feature type="signal peptide" evidence="1">
    <location>
        <begin position="1"/>
        <end position="20"/>
    </location>
</feature>
<evidence type="ECO:0000313" key="2">
    <source>
        <dbReference type="EMBL" id="MEQ2245771.1"/>
    </source>
</evidence>
<protein>
    <recommendedName>
        <fullName evidence="4">Secreted protein</fullName>
    </recommendedName>
</protein>
<keyword evidence="1" id="KW-0732">Signal</keyword>
<feature type="chain" id="PRO_5045334843" description="Secreted protein" evidence="1">
    <location>
        <begin position="21"/>
        <end position="81"/>
    </location>
</feature>